<dbReference type="GO" id="GO:0005975">
    <property type="term" value="P:carbohydrate metabolic process"/>
    <property type="evidence" value="ECO:0007669"/>
    <property type="project" value="InterPro"/>
</dbReference>
<comment type="subcellular location">
    <subcellularLocation>
        <location evidence="1">Secreted</location>
    </subcellularLocation>
</comment>
<dbReference type="EMBL" id="QJJR01000003">
    <property type="protein sequence ID" value="PXW92086.1"/>
    <property type="molecule type" value="Genomic_DNA"/>
</dbReference>
<keyword evidence="2" id="KW-0732">Signal</keyword>
<dbReference type="InterPro" id="IPR051398">
    <property type="entry name" value="Polysacch_Deacetylase"/>
</dbReference>
<comment type="caution">
    <text evidence="5">The sequence shown here is derived from an EMBL/GenBank/DDBJ whole genome shotgun (WGS) entry which is preliminary data.</text>
</comment>
<dbReference type="InterPro" id="IPR011330">
    <property type="entry name" value="Glyco_hydro/deAcase_b/a-brl"/>
</dbReference>
<dbReference type="Pfam" id="PF01522">
    <property type="entry name" value="Polysacc_deac_1"/>
    <property type="match status" value="1"/>
</dbReference>
<organism evidence="5 6">
    <name type="scientific">Streptohalobacillus salinus</name>
    <dbReference type="NCBI Taxonomy" id="621096"/>
    <lineage>
        <taxon>Bacteria</taxon>
        <taxon>Bacillati</taxon>
        <taxon>Bacillota</taxon>
        <taxon>Bacilli</taxon>
        <taxon>Bacillales</taxon>
        <taxon>Bacillaceae</taxon>
        <taxon>Streptohalobacillus</taxon>
    </lineage>
</organism>
<dbReference type="GO" id="GO:0016810">
    <property type="term" value="F:hydrolase activity, acting on carbon-nitrogen (but not peptide) bonds"/>
    <property type="evidence" value="ECO:0007669"/>
    <property type="project" value="InterPro"/>
</dbReference>
<protein>
    <submittedName>
        <fullName evidence="5">Polysaccharide deacetylase</fullName>
    </submittedName>
</protein>
<gene>
    <name evidence="5" type="ORF">DES38_103101</name>
</gene>
<evidence type="ECO:0000256" key="1">
    <source>
        <dbReference type="ARBA" id="ARBA00004613"/>
    </source>
</evidence>
<dbReference type="Gene3D" id="3.20.20.370">
    <property type="entry name" value="Glycoside hydrolase/deacetylase"/>
    <property type="match status" value="1"/>
</dbReference>
<evidence type="ECO:0000313" key="5">
    <source>
        <dbReference type="EMBL" id="PXW92086.1"/>
    </source>
</evidence>
<name>A0A2V3WFN2_9BACI</name>
<dbReference type="GO" id="GO:0005576">
    <property type="term" value="C:extracellular region"/>
    <property type="evidence" value="ECO:0007669"/>
    <property type="project" value="UniProtKB-SubCell"/>
</dbReference>
<reference evidence="5 6" key="1">
    <citation type="submission" date="2018-05" db="EMBL/GenBank/DDBJ databases">
        <title>Genomic Encyclopedia of Type Strains, Phase IV (KMG-IV): sequencing the most valuable type-strain genomes for metagenomic binning, comparative biology and taxonomic classification.</title>
        <authorList>
            <person name="Goeker M."/>
        </authorList>
    </citation>
    <scope>NUCLEOTIDE SEQUENCE [LARGE SCALE GENOMIC DNA]</scope>
    <source>
        <strain evidence="5 6">DSM 22440</strain>
    </source>
</reference>
<dbReference type="AlphaFoldDB" id="A0A2V3WFN2"/>
<dbReference type="Proteomes" id="UP000247922">
    <property type="component" value="Unassembled WGS sequence"/>
</dbReference>
<sequence length="576" mass="66730">MRKNKNKIKVFKSIIELIVIVLLGIVIVRAIFFTEHYQTLDADSFTNNDAFIALSYFGVDRSGQSKYIKKEQLELQLNTLKQQGFETISQQDILNFYHEGTPLPRRALFLSFEDGRNDSSIFTQPLLEALNYKATMFTYADKMESKDTKFLKPKDLTNMSNSGFWEIGSNGYQLTYINVFNSKGEALGVIPENAVPDKADIEYYNHYLMDYFRDGFMMPTETRREMEARINADYEAMQTIYQTQFEMPVQAYAIMHANRLYNTMDPDVEAANDQAMKDQFSLHFNRDTTSLNTRETDIYNLSRLQVAPFWSVNHLLMRIKSDSDLPLAFETGPGDHHEAWETNQGVGYYDEAQIILTSNPEEEVISTLINPIETPFEVSTKLSGFVMGEQSLYLNHQTAPERLKFSLSQNQLTISSFDTEKQTTSLLYRQLLDDIAWNGEDYRFSKASVYNFTDTQQGSRINHVAFPNTLKNNRRLQLTVTDNRITCFVDGKLIFDYANDLSVNYTLQLAGQATDEEAGFEQYRDTIYDATFEDFIIKDVDHDTVIYTQQLSTMKRYWKHINNFFSTAVDYFIDTF</sequence>
<evidence type="ECO:0000256" key="2">
    <source>
        <dbReference type="ARBA" id="ARBA00022729"/>
    </source>
</evidence>
<keyword evidence="3" id="KW-0472">Membrane</keyword>
<evidence type="ECO:0000256" key="3">
    <source>
        <dbReference type="SAM" id="Phobius"/>
    </source>
</evidence>
<feature type="domain" description="NodB homology" evidence="4">
    <location>
        <begin position="103"/>
        <end position="243"/>
    </location>
</feature>
<feature type="transmembrane region" description="Helical" evidence="3">
    <location>
        <begin position="12"/>
        <end position="32"/>
    </location>
</feature>
<dbReference type="SUPFAM" id="SSF88713">
    <property type="entry name" value="Glycoside hydrolase/deacetylase"/>
    <property type="match status" value="1"/>
</dbReference>
<keyword evidence="3" id="KW-1133">Transmembrane helix</keyword>
<proteinExistence type="predicted"/>
<evidence type="ECO:0000313" key="6">
    <source>
        <dbReference type="Proteomes" id="UP000247922"/>
    </source>
</evidence>
<evidence type="ECO:0000259" key="4">
    <source>
        <dbReference type="Pfam" id="PF01522"/>
    </source>
</evidence>
<dbReference type="OrthoDB" id="5437800at2"/>
<accession>A0A2V3WFN2</accession>
<keyword evidence="3" id="KW-0812">Transmembrane</keyword>
<dbReference type="PANTHER" id="PTHR34216">
    <property type="match status" value="1"/>
</dbReference>
<keyword evidence="6" id="KW-1185">Reference proteome</keyword>
<dbReference type="RefSeq" id="WP_110250719.1">
    <property type="nucleotide sequence ID" value="NZ_QJJR01000003.1"/>
</dbReference>
<dbReference type="InterPro" id="IPR002509">
    <property type="entry name" value="NODB_dom"/>
</dbReference>
<dbReference type="PANTHER" id="PTHR34216:SF3">
    <property type="entry name" value="POLY-BETA-1,6-N-ACETYL-D-GLUCOSAMINE N-DEACETYLASE"/>
    <property type="match status" value="1"/>
</dbReference>